<keyword evidence="11 15" id="KW-0472">Membrane</keyword>
<evidence type="ECO:0000256" key="4">
    <source>
        <dbReference type="ARBA" id="ARBA00022519"/>
    </source>
</evidence>
<keyword evidence="14" id="KW-0175">Coiled coil</keyword>
<evidence type="ECO:0000256" key="3">
    <source>
        <dbReference type="ARBA" id="ARBA00022475"/>
    </source>
</evidence>
<gene>
    <name evidence="18" type="ORF">QEH52_13545</name>
</gene>
<comment type="caution">
    <text evidence="18">The sequence shown here is derived from an EMBL/GenBank/DDBJ whole genome shotgun (WGS) entry which is preliminary data.</text>
</comment>
<keyword evidence="8" id="KW-0418">Kinase</keyword>
<dbReference type="InterPro" id="IPR005702">
    <property type="entry name" value="Wzc-like_C"/>
</dbReference>
<dbReference type="RefSeq" id="WP_308951163.1">
    <property type="nucleotide sequence ID" value="NZ_JARXHW010000033.1"/>
</dbReference>
<feature type="transmembrane region" description="Helical" evidence="15">
    <location>
        <begin position="41"/>
        <end position="61"/>
    </location>
</feature>
<keyword evidence="3" id="KW-1003">Cell membrane</keyword>
<evidence type="ECO:0000256" key="6">
    <source>
        <dbReference type="ARBA" id="ARBA00022692"/>
    </source>
</evidence>
<dbReference type="Pfam" id="PF13614">
    <property type="entry name" value="AAA_31"/>
    <property type="match status" value="1"/>
</dbReference>
<evidence type="ECO:0000256" key="5">
    <source>
        <dbReference type="ARBA" id="ARBA00022679"/>
    </source>
</evidence>
<evidence type="ECO:0000256" key="15">
    <source>
        <dbReference type="SAM" id="Phobius"/>
    </source>
</evidence>
<keyword evidence="6 15" id="KW-0812">Transmembrane</keyword>
<protein>
    <submittedName>
        <fullName evidence="18">AAA family ATPase</fullName>
    </submittedName>
</protein>
<evidence type="ECO:0000256" key="8">
    <source>
        <dbReference type="ARBA" id="ARBA00022777"/>
    </source>
</evidence>
<evidence type="ECO:0000259" key="16">
    <source>
        <dbReference type="Pfam" id="PF02706"/>
    </source>
</evidence>
<sequence length="762" mass="85591">MQIPNTTTPADSQSLPTVHSDSSYSVFSNPLALVQLILSHWWVVVACLFLCSLFGGIYAYLATPIYRATARIEILNDSRVETRAKTQYDMKERSLPRQLLLLNSTRLHRQVRAALAADWEKRLAPPELYVEYRVASVPGSNGAMLDFEVESVNPDYSKAYVSTMIEVYHSLRLEELQEVNNSALLGLKREEARVLEELNQAKAALEKFESQNRVFLRQERSAMDLAFINQLLSRLQSVRLERVLLENQYEEILGADALMIKEALNATRITEGRSHLSDVGTAEQGGIVDDGGNVSIKDDTRMSLLRNEVSASKWEDAQAQLVDLQNQFSQLGKVLKVTHPRMVALQQEIDNAASALLNQNELSVRRFKARYEALKLQESSIESIIDNWQLDQDVSLSNENEHRQMISTVKHLEKKYNLVYGRLLENTGTSESFFLRKIQAPHAIMRPIKPQVIKIIAASMFLGGMIGVGIIIGLEYLKPTPINVVQLERDYHLTLLGQVRRWDLYLPIEKFNPESDIFVAAKGTNQIATETYRRIRLNLLKQFGQDEAVSFTVTSSQSGDGKTFNVANIALPFAWVGKRVLLIDADLRLGNLTRRLLGRELRHGLADWLADDSCDANIHIVKLKHEPISILPAGVFDDSLPEKVNAERLRGLVHSLQQDYDVIVIDTAPVSIFSESLAFCQATGGVLVMMDSLTKQASVQNCLNELRGIRTLGFCVNGVNESYLRSNGYDAYGSYGTRHIESALLYGVGSETPKKKRWKLGA</sequence>
<comment type="subcellular location">
    <subcellularLocation>
        <location evidence="1">Cell inner membrane</location>
        <topology evidence="1">Multi-pass membrane protein</topology>
    </subcellularLocation>
</comment>
<dbReference type="SUPFAM" id="SSF52540">
    <property type="entry name" value="P-loop containing nucleoside triphosphate hydrolases"/>
    <property type="match status" value="1"/>
</dbReference>
<evidence type="ECO:0000256" key="10">
    <source>
        <dbReference type="ARBA" id="ARBA00022989"/>
    </source>
</evidence>
<evidence type="ECO:0000256" key="2">
    <source>
        <dbReference type="ARBA" id="ARBA00008883"/>
    </source>
</evidence>
<evidence type="ECO:0000259" key="17">
    <source>
        <dbReference type="Pfam" id="PF13614"/>
    </source>
</evidence>
<keyword evidence="12" id="KW-0829">Tyrosine-protein kinase</keyword>
<dbReference type="InterPro" id="IPR003856">
    <property type="entry name" value="LPS_length_determ_N"/>
</dbReference>
<evidence type="ECO:0000256" key="9">
    <source>
        <dbReference type="ARBA" id="ARBA00022840"/>
    </source>
</evidence>
<keyword evidence="9" id="KW-0067">ATP-binding</keyword>
<keyword evidence="4" id="KW-0997">Cell inner membrane</keyword>
<evidence type="ECO:0000313" key="18">
    <source>
        <dbReference type="EMBL" id="MDQ8208543.1"/>
    </source>
</evidence>
<dbReference type="EMBL" id="JARXHW010000033">
    <property type="protein sequence ID" value="MDQ8208543.1"/>
    <property type="molecule type" value="Genomic_DNA"/>
</dbReference>
<dbReference type="CDD" id="cd05387">
    <property type="entry name" value="BY-kinase"/>
    <property type="match status" value="1"/>
</dbReference>
<dbReference type="Pfam" id="PF02706">
    <property type="entry name" value="Wzz"/>
    <property type="match status" value="1"/>
</dbReference>
<evidence type="ECO:0000256" key="1">
    <source>
        <dbReference type="ARBA" id="ARBA00004429"/>
    </source>
</evidence>
<dbReference type="InterPro" id="IPR050445">
    <property type="entry name" value="Bact_polysacc_biosynth/exp"/>
</dbReference>
<keyword evidence="7" id="KW-0547">Nucleotide-binding</keyword>
<evidence type="ECO:0000313" key="19">
    <source>
        <dbReference type="Proteomes" id="UP001225316"/>
    </source>
</evidence>
<comment type="catalytic activity">
    <reaction evidence="13">
        <text>L-tyrosyl-[protein] + ATP = O-phospho-L-tyrosyl-[protein] + ADP + H(+)</text>
        <dbReference type="Rhea" id="RHEA:10596"/>
        <dbReference type="Rhea" id="RHEA-COMP:10136"/>
        <dbReference type="Rhea" id="RHEA-COMP:20101"/>
        <dbReference type="ChEBI" id="CHEBI:15378"/>
        <dbReference type="ChEBI" id="CHEBI:30616"/>
        <dbReference type="ChEBI" id="CHEBI:46858"/>
        <dbReference type="ChEBI" id="CHEBI:61978"/>
        <dbReference type="ChEBI" id="CHEBI:456216"/>
    </reaction>
</comment>
<dbReference type="PANTHER" id="PTHR32309">
    <property type="entry name" value="TYROSINE-PROTEIN KINASE"/>
    <property type="match status" value="1"/>
</dbReference>
<comment type="similarity">
    <text evidence="2">Belongs to the etk/wzc family.</text>
</comment>
<dbReference type="InterPro" id="IPR025669">
    <property type="entry name" value="AAA_dom"/>
</dbReference>
<evidence type="ECO:0000256" key="11">
    <source>
        <dbReference type="ARBA" id="ARBA00023136"/>
    </source>
</evidence>
<organism evidence="18 19">
    <name type="scientific">Thalassobacterium maritimum</name>
    <dbReference type="NCBI Taxonomy" id="3041265"/>
    <lineage>
        <taxon>Bacteria</taxon>
        <taxon>Pseudomonadati</taxon>
        <taxon>Verrucomicrobiota</taxon>
        <taxon>Opitutia</taxon>
        <taxon>Puniceicoccales</taxon>
        <taxon>Coraliomargaritaceae</taxon>
        <taxon>Thalassobacterium</taxon>
    </lineage>
</organism>
<feature type="coiled-coil region" evidence="14">
    <location>
        <begin position="173"/>
        <end position="248"/>
    </location>
</feature>
<dbReference type="PANTHER" id="PTHR32309:SF31">
    <property type="entry name" value="CAPSULAR EXOPOLYSACCHARIDE FAMILY"/>
    <property type="match status" value="1"/>
</dbReference>
<feature type="domain" description="AAA" evidence="17">
    <location>
        <begin position="555"/>
        <end position="671"/>
    </location>
</feature>
<evidence type="ECO:0000256" key="13">
    <source>
        <dbReference type="ARBA" id="ARBA00053015"/>
    </source>
</evidence>
<dbReference type="Gene3D" id="3.40.50.300">
    <property type="entry name" value="P-loop containing nucleotide triphosphate hydrolases"/>
    <property type="match status" value="1"/>
</dbReference>
<feature type="transmembrane region" description="Helical" evidence="15">
    <location>
        <begin position="455"/>
        <end position="477"/>
    </location>
</feature>
<keyword evidence="5" id="KW-0808">Transferase</keyword>
<dbReference type="Proteomes" id="UP001225316">
    <property type="component" value="Unassembled WGS sequence"/>
</dbReference>
<accession>A0ABU1AWK9</accession>
<keyword evidence="19" id="KW-1185">Reference proteome</keyword>
<reference evidence="18 19" key="1">
    <citation type="submission" date="2023-04" db="EMBL/GenBank/DDBJ databases">
        <title>A novel bacteria isolated from coastal sediment.</title>
        <authorList>
            <person name="Liu X.-J."/>
            <person name="Du Z.-J."/>
        </authorList>
    </citation>
    <scope>NUCLEOTIDE SEQUENCE [LARGE SCALE GENOMIC DNA]</scope>
    <source>
        <strain evidence="18 19">SDUM461003</strain>
    </source>
</reference>
<name>A0ABU1AWK9_9BACT</name>
<keyword evidence="10 15" id="KW-1133">Transmembrane helix</keyword>
<dbReference type="InterPro" id="IPR027417">
    <property type="entry name" value="P-loop_NTPase"/>
</dbReference>
<feature type="domain" description="Polysaccharide chain length determinant N-terminal" evidence="16">
    <location>
        <begin position="33"/>
        <end position="92"/>
    </location>
</feature>
<evidence type="ECO:0000256" key="7">
    <source>
        <dbReference type="ARBA" id="ARBA00022741"/>
    </source>
</evidence>
<evidence type="ECO:0000256" key="14">
    <source>
        <dbReference type="SAM" id="Coils"/>
    </source>
</evidence>
<proteinExistence type="inferred from homology"/>
<evidence type="ECO:0000256" key="12">
    <source>
        <dbReference type="ARBA" id="ARBA00023137"/>
    </source>
</evidence>